<dbReference type="InterPro" id="IPR056764">
    <property type="entry name" value="LbH_EIF2B3/5"/>
</dbReference>
<dbReference type="OrthoDB" id="424572at2759"/>
<evidence type="ECO:0000313" key="13">
    <source>
        <dbReference type="Proteomes" id="UP000515268"/>
    </source>
</evidence>
<reference evidence="12 13" key="1">
    <citation type="submission" date="2020-08" db="EMBL/GenBank/DDBJ databases">
        <authorList>
            <person name="Ramaprasad A."/>
        </authorList>
    </citation>
    <scope>NUCLEOTIDE SEQUENCE [LARGE SCALE GENOMIC DNA]</scope>
</reference>
<dbReference type="SUPFAM" id="SSF51161">
    <property type="entry name" value="Trimeric LpxA-like enzymes"/>
    <property type="match status" value="1"/>
</dbReference>
<feature type="compositionally biased region" description="Basic and acidic residues" evidence="10">
    <location>
        <begin position="597"/>
        <end position="610"/>
    </location>
</feature>
<dbReference type="GO" id="GO:0003743">
    <property type="term" value="F:translation initiation factor activity"/>
    <property type="evidence" value="ECO:0007669"/>
    <property type="project" value="TreeGrafter"/>
</dbReference>
<feature type="compositionally biased region" description="Basic and acidic residues" evidence="10">
    <location>
        <begin position="617"/>
        <end position="630"/>
    </location>
</feature>
<evidence type="ECO:0000256" key="7">
    <source>
        <dbReference type="ARBA" id="ARBA00044345"/>
    </source>
</evidence>
<dbReference type="InterPro" id="IPR016024">
    <property type="entry name" value="ARM-type_fold"/>
</dbReference>
<evidence type="ECO:0000256" key="2">
    <source>
        <dbReference type="ARBA" id="ARBA00007878"/>
    </source>
</evidence>
<feature type="compositionally biased region" description="Basic and acidic residues" evidence="10">
    <location>
        <begin position="539"/>
        <end position="573"/>
    </location>
</feature>
<feature type="region of interest" description="Disordered" evidence="10">
    <location>
        <begin position="539"/>
        <end position="736"/>
    </location>
</feature>
<evidence type="ECO:0000256" key="8">
    <source>
        <dbReference type="ARBA" id="ARBA00046432"/>
    </source>
</evidence>
<evidence type="ECO:0000256" key="4">
    <source>
        <dbReference type="ARBA" id="ARBA00022540"/>
    </source>
</evidence>
<dbReference type="Gene3D" id="2.160.10.10">
    <property type="entry name" value="Hexapeptide repeat proteins"/>
    <property type="match status" value="1"/>
</dbReference>
<dbReference type="SUPFAM" id="SSF48371">
    <property type="entry name" value="ARM repeat"/>
    <property type="match status" value="1"/>
</dbReference>
<dbReference type="AlphaFoldDB" id="A0A6V7TEW3"/>
<dbReference type="InterPro" id="IPR003307">
    <property type="entry name" value="W2_domain"/>
</dbReference>
<protein>
    <recommendedName>
        <fullName evidence="6">Translation initiation factor eIF2B subunit epsilon</fullName>
    </recommendedName>
    <alternativeName>
        <fullName evidence="7">eIF2B GDP-GTP exchange factor subunit epsilon</fullName>
    </alternativeName>
</protein>
<feature type="coiled-coil region" evidence="9">
    <location>
        <begin position="507"/>
        <end position="536"/>
    </location>
</feature>
<proteinExistence type="inferred from homology"/>
<sequence length="1034" mass="122008">MKKEITFNVCYGEEEEKKNVVGLLVENNFDEVYEPLTTESLRFFLPLNGLYVIDYQLHFFRCNDIKKIYIVVTHHEKELQSYVEKFQKSKRKYNDLDIEIIKMNKKIKSLGDVLRDFKKCKNIYDDILLLLSDTIPIANIKEIVKAHFINKEKCKNQIMTLLLTHDTNDNMKNQDEEFVIAYDNFTLKMLLFEYIKNKNYISITNEIFDHVNSNSKNTKSKKKDNKPAPQINNKKEAAVGERSIFSTLSSSVSSIIISCDVLIPNIYIITPEVLKLFEENFDYQCIRKDLIYNILKQEIKIEEIYVHELNDDNNYTECNQMIVTLFDFRTYYNFYKTLIEKSIHPFLSKAHHLLPDIPQLIYTEPGFYRSKNSLFSDDCKIFKSSSIENFSEIMNDATIENSTICKNCKVHKNVTIVNSIIGKNTIIKSNVVILNSFVSENVIINENVFIDEGCIIGKNMNIPEGVRIKKYTRLSNYKYEMTKARLSEASKHELEDAKRNETKGEIKEEVKEEIKEEAKEEIKEELKEEITEEIADEVKEEVTEEIKEEIKDEVGEEAKDEIKEDVKDEIMEETKDEVDDEKKEEIKEEIKDEVEDEIKAEVEEEKKEEIKDEVEDEIKAEVEEEKKEEIKDEVEDEIKAEVEEEKKEDIKDETKEEIKDDVDKEIKEDTTDEAKDEIKGETNEEITGEITEEIKEGTEKEVKDEIADETNEKVKEEVTEEIKDEAKEEVKDEVDEEKIEEIKVDSVKEKCEEVRIEEMKTDIEEEKKGDEEEFNIENYIVKTKYSDEKLRSFFFYVHNSDDDKKLKSLSSLEYDSEEEIDDSSDYSGDKEYNTLYFSDENDNESETHDNNNFGTEYNNSNETCVESEKATFDNEISLLCKEAFEKPQFMNHKILEMKSFRLSQNCTDLDVIISFFPIFWQFINNLEFEKDTWIDKFDDTKLDLLFSSFLIDEPIYYETIYDLILEFSKKTYLDNNVKNNIHGPTRLCNAFEYIYHSDIFEFNHFNKWINNRGNDDYLVDNKRLKAFAEWVSGE</sequence>
<dbReference type="SUPFAM" id="SSF53448">
    <property type="entry name" value="Nucleotide-diphospho-sugar transferases"/>
    <property type="match status" value="1"/>
</dbReference>
<dbReference type="PANTHER" id="PTHR45887">
    <property type="entry name" value="TRANSLATION INITIATION FACTOR EIF-2B SUBUNIT EPSILON"/>
    <property type="match status" value="1"/>
</dbReference>
<comment type="similarity">
    <text evidence="2">Belongs to the eIF-2B gamma/epsilon subunits family.</text>
</comment>
<dbReference type="Gene3D" id="3.90.550.10">
    <property type="entry name" value="Spore Coat Polysaccharide Biosynthesis Protein SpsA, Chain A"/>
    <property type="match status" value="1"/>
</dbReference>
<keyword evidence="3" id="KW-0963">Cytoplasm</keyword>
<dbReference type="GO" id="GO:0005851">
    <property type="term" value="C:eukaryotic translation initiation factor 2B complex"/>
    <property type="evidence" value="ECO:0007669"/>
    <property type="project" value="TreeGrafter"/>
</dbReference>
<evidence type="ECO:0000256" key="3">
    <source>
        <dbReference type="ARBA" id="ARBA00022490"/>
    </source>
</evidence>
<name>A0A6V7TEW3_PLAVN</name>
<dbReference type="EMBL" id="LR865419">
    <property type="protein sequence ID" value="CAD2113741.1"/>
    <property type="molecule type" value="Genomic_DNA"/>
</dbReference>
<feature type="compositionally biased region" description="Basic and acidic residues" evidence="10">
    <location>
        <begin position="637"/>
        <end position="682"/>
    </location>
</feature>
<dbReference type="GO" id="GO:0031369">
    <property type="term" value="F:translation initiation factor binding"/>
    <property type="evidence" value="ECO:0007669"/>
    <property type="project" value="TreeGrafter"/>
</dbReference>
<keyword evidence="13" id="KW-1185">Reference proteome</keyword>
<evidence type="ECO:0000313" key="12">
    <source>
        <dbReference type="EMBL" id="CAD2113741.1"/>
    </source>
</evidence>
<organism evidence="12 13">
    <name type="scientific">Plasmodium vinckei petteri</name>
    <dbReference type="NCBI Taxonomy" id="138298"/>
    <lineage>
        <taxon>Eukaryota</taxon>
        <taxon>Sar</taxon>
        <taxon>Alveolata</taxon>
        <taxon>Apicomplexa</taxon>
        <taxon>Aconoidasida</taxon>
        <taxon>Haemosporida</taxon>
        <taxon>Plasmodiidae</taxon>
        <taxon>Plasmodium</taxon>
        <taxon>Plasmodium (Vinckeia)</taxon>
    </lineage>
</organism>
<evidence type="ECO:0000256" key="6">
    <source>
        <dbReference type="ARBA" id="ARBA00044144"/>
    </source>
</evidence>
<dbReference type="InterPro" id="IPR029044">
    <property type="entry name" value="Nucleotide-diphossugar_trans"/>
</dbReference>
<feature type="domain" description="W2" evidence="11">
    <location>
        <begin position="866"/>
        <end position="1034"/>
    </location>
</feature>
<dbReference type="Pfam" id="PF25084">
    <property type="entry name" value="LbH_EIF2B"/>
    <property type="match status" value="1"/>
</dbReference>
<dbReference type="InterPro" id="IPR011004">
    <property type="entry name" value="Trimer_LpxA-like_sf"/>
</dbReference>
<dbReference type="PANTHER" id="PTHR45887:SF1">
    <property type="entry name" value="TRANSLATION INITIATION FACTOR EIF-2B SUBUNIT EPSILON"/>
    <property type="match status" value="1"/>
</dbReference>
<feature type="compositionally biased region" description="Basic and acidic residues" evidence="10">
    <location>
        <begin position="692"/>
        <end position="730"/>
    </location>
</feature>
<evidence type="ECO:0000256" key="10">
    <source>
        <dbReference type="SAM" id="MobiDB-lite"/>
    </source>
</evidence>
<feature type="compositionally biased region" description="Basic and acidic residues" evidence="10">
    <location>
        <begin position="580"/>
        <end position="590"/>
    </location>
</feature>
<keyword evidence="9" id="KW-0175">Coiled coil</keyword>
<accession>A0A6V7TEW3</accession>
<dbReference type="InterPro" id="IPR051956">
    <property type="entry name" value="eIF2B_epsilon"/>
</dbReference>
<evidence type="ECO:0000256" key="9">
    <source>
        <dbReference type="SAM" id="Coils"/>
    </source>
</evidence>
<evidence type="ECO:0000256" key="1">
    <source>
        <dbReference type="ARBA" id="ARBA00004514"/>
    </source>
</evidence>
<comment type="subcellular location">
    <subcellularLocation>
        <location evidence="1">Cytoplasm</location>
        <location evidence="1">Cytosol</location>
    </subcellularLocation>
</comment>
<dbReference type="Proteomes" id="UP000515268">
    <property type="component" value="Chromosome PVPCR_14"/>
</dbReference>
<evidence type="ECO:0000256" key="5">
    <source>
        <dbReference type="ARBA" id="ARBA00022917"/>
    </source>
</evidence>
<keyword evidence="4" id="KW-0396">Initiation factor</keyword>
<keyword evidence="5" id="KW-0648">Protein biosynthesis</keyword>
<dbReference type="PROSITE" id="PS51363">
    <property type="entry name" value="W2"/>
    <property type="match status" value="1"/>
</dbReference>
<gene>
    <name evidence="12" type="ORF">PVPCR_1403290</name>
</gene>
<evidence type="ECO:0000259" key="11">
    <source>
        <dbReference type="PROSITE" id="PS51363"/>
    </source>
</evidence>
<comment type="subunit">
    <text evidence="8">Component of the translation initiation factor 2B (eIF2B) complex which is a heterodecamer of two sets of five different subunits: alpha, beta, gamma, delta and epsilon. Subunits alpha, beta and delta comprise a regulatory subcomplex and subunits epsilon and gamma comprise a catalytic subcomplex. Within the complex, the hexameric regulatory complex resides at the center, with the two heterodimeric catalytic subcomplexes bound on opposite sides.</text>
</comment>
<dbReference type="VEuPathDB" id="PlasmoDB:PVPCR_1403290"/>
<dbReference type="GO" id="GO:0005085">
    <property type="term" value="F:guanyl-nucleotide exchange factor activity"/>
    <property type="evidence" value="ECO:0007669"/>
    <property type="project" value="TreeGrafter"/>
</dbReference>